<dbReference type="EMBL" id="JAERRJ010000004">
    <property type="protein sequence ID" value="MBL1074898.1"/>
    <property type="molecule type" value="Genomic_DNA"/>
</dbReference>
<feature type="transmembrane region" description="Helical" evidence="1">
    <location>
        <begin position="320"/>
        <end position="339"/>
    </location>
</feature>
<feature type="transmembrane region" description="Helical" evidence="1">
    <location>
        <begin position="149"/>
        <end position="167"/>
    </location>
</feature>
<feature type="transmembrane region" description="Helical" evidence="1">
    <location>
        <begin position="345"/>
        <end position="363"/>
    </location>
</feature>
<feature type="transmembrane region" description="Helical" evidence="1">
    <location>
        <begin position="92"/>
        <end position="109"/>
    </location>
</feature>
<keyword evidence="1" id="KW-0472">Membrane</keyword>
<keyword evidence="1" id="KW-0812">Transmembrane</keyword>
<keyword evidence="1" id="KW-1133">Transmembrane helix</keyword>
<name>A0ABS1M2K1_9NOCA</name>
<feature type="transmembrane region" description="Helical" evidence="1">
    <location>
        <begin position="218"/>
        <end position="241"/>
    </location>
</feature>
<feature type="transmembrane region" description="Helical" evidence="1">
    <location>
        <begin position="121"/>
        <end position="142"/>
    </location>
</feature>
<dbReference type="Proteomes" id="UP000602198">
    <property type="component" value="Unassembled WGS sequence"/>
</dbReference>
<keyword evidence="3" id="KW-1185">Reference proteome</keyword>
<feature type="transmembrane region" description="Helical" evidence="1">
    <location>
        <begin position="297"/>
        <end position="313"/>
    </location>
</feature>
<feature type="transmembrane region" description="Helical" evidence="1">
    <location>
        <begin position="275"/>
        <end position="291"/>
    </location>
</feature>
<feature type="transmembrane region" description="Helical" evidence="1">
    <location>
        <begin position="370"/>
        <end position="389"/>
    </location>
</feature>
<organism evidence="2 3">
    <name type="scientific">Nocardia acididurans</name>
    <dbReference type="NCBI Taxonomy" id="2802282"/>
    <lineage>
        <taxon>Bacteria</taxon>
        <taxon>Bacillati</taxon>
        <taxon>Actinomycetota</taxon>
        <taxon>Actinomycetes</taxon>
        <taxon>Mycobacteriales</taxon>
        <taxon>Nocardiaceae</taxon>
        <taxon>Nocardia</taxon>
    </lineage>
</organism>
<feature type="transmembrane region" description="Helical" evidence="1">
    <location>
        <begin position="409"/>
        <end position="433"/>
    </location>
</feature>
<protein>
    <submittedName>
        <fullName evidence="2">Uncharacterized protein</fullName>
    </submittedName>
</protein>
<accession>A0ABS1M2K1</accession>
<evidence type="ECO:0000256" key="1">
    <source>
        <dbReference type="SAM" id="Phobius"/>
    </source>
</evidence>
<evidence type="ECO:0000313" key="2">
    <source>
        <dbReference type="EMBL" id="MBL1074898.1"/>
    </source>
</evidence>
<reference evidence="2 3" key="1">
    <citation type="submission" date="2021-01" db="EMBL/GenBank/DDBJ databases">
        <title>WGS of actinomycetes isolated from Thailand.</title>
        <authorList>
            <person name="Thawai C."/>
        </authorList>
    </citation>
    <scope>NUCLEOTIDE SEQUENCE [LARGE SCALE GENOMIC DNA]</scope>
    <source>
        <strain evidence="2 3">LPG 2</strain>
    </source>
</reference>
<dbReference type="RefSeq" id="WP_201946377.1">
    <property type="nucleotide sequence ID" value="NZ_JAERRJ010000004.1"/>
</dbReference>
<comment type="caution">
    <text evidence="2">The sequence shown here is derived from an EMBL/GenBank/DDBJ whole genome shotgun (WGS) entry which is preliminary data.</text>
</comment>
<feature type="transmembrane region" description="Helical" evidence="1">
    <location>
        <begin position="247"/>
        <end position="268"/>
    </location>
</feature>
<feature type="transmembrane region" description="Helical" evidence="1">
    <location>
        <begin position="29"/>
        <end position="46"/>
    </location>
</feature>
<proteinExistence type="predicted"/>
<feature type="transmembrane region" description="Helical" evidence="1">
    <location>
        <begin position="187"/>
        <end position="206"/>
    </location>
</feature>
<evidence type="ECO:0000313" key="3">
    <source>
        <dbReference type="Proteomes" id="UP000602198"/>
    </source>
</evidence>
<gene>
    <name evidence="2" type="ORF">JK358_10890</name>
</gene>
<sequence>MGARFALTHPTSEPAWPDIRRYSGRIETIAAFLGAVIAGLLLLAPLDLGRTADGPILQLDLLVVNMPRAAAAGAVFAVVSAGLSVALGRRAAWIAALGSAVVLLVGHLFERAEATAGTLTTVNYIDSIFSGILLGALAVAVAGHRAATTAYLIGALASILIGDLTALPSPGATNRPFIEWASSGIPPVWVLILGVVALVVATGVQVHERALENENTDLPIGPIVAALLLVTATVASTEWLVRHATTTVNIAAALTVIVVAALLAAFLLPGRDGTLVLLVVAVTNAGSAVIAVPRPDWSAPLPLIAVAAGYALGRRLPNPWAGVAGCAALSVFAAVTAPIGHQSEVVPLIGITALGLLLGYCFAAAAPTAAIGSVVAMTALLVPCLVTALRGSSFGRVAYSQHWYRDPNGYITAGPGWLALATAVGCAASIYLLHRFRGAAVDFPGPVGLQRPKRALTQASASE</sequence>
<feature type="transmembrane region" description="Helical" evidence="1">
    <location>
        <begin position="66"/>
        <end position="85"/>
    </location>
</feature>